<comment type="caution">
    <text evidence="7">The sequence shown here is derived from an EMBL/GenBank/DDBJ whole genome shotgun (WGS) entry which is preliminary data.</text>
</comment>
<feature type="region of interest" description="Disordered" evidence="6">
    <location>
        <begin position="138"/>
        <end position="165"/>
    </location>
</feature>
<sequence length="165" mass="18602">MSEGVFRPRGHDISEHASGHAAYLDSLEEAVNRQIDTDVKALMDNFKEIINLSRIGGKDHYDMNRESFVMETRADSMVRATQSLYLLSDALKLSLLLSQSQMSEVRDQEANDLLAQTEKHKQECSRLLAERWLTGAALAEKDPPSSSIQEPQTSHTNDMEQEPIL</sequence>
<dbReference type="InterPro" id="IPR021487">
    <property type="entry name" value="DUF3140"/>
</dbReference>
<dbReference type="RefSeq" id="XP_017993645.1">
    <property type="nucleotide sequence ID" value="XM_018137744.1"/>
</dbReference>
<evidence type="ECO:0000313" key="8">
    <source>
        <dbReference type="Proteomes" id="UP000037751"/>
    </source>
</evidence>
<proteinExistence type="inferred from homology"/>
<keyword evidence="5" id="KW-0539">Nucleus</keyword>
<dbReference type="Proteomes" id="UP000037751">
    <property type="component" value="Unassembled WGS sequence"/>
</dbReference>
<dbReference type="VEuPathDB" id="FungiDB:Malapachy_3270"/>
<dbReference type="GO" id="GO:0006357">
    <property type="term" value="P:regulation of transcription by RNA polymerase II"/>
    <property type="evidence" value="ECO:0007669"/>
    <property type="project" value="InterPro"/>
</dbReference>
<keyword evidence="3" id="KW-0805">Transcription regulation</keyword>
<dbReference type="GO" id="GO:0016592">
    <property type="term" value="C:mediator complex"/>
    <property type="evidence" value="ECO:0007669"/>
    <property type="project" value="InterPro"/>
</dbReference>
<dbReference type="EMBL" id="LGAV01000001">
    <property type="protein sequence ID" value="KOS16013.1"/>
    <property type="molecule type" value="Genomic_DNA"/>
</dbReference>
<organism evidence="7 8">
    <name type="scientific">Malassezia pachydermatis</name>
    <dbReference type="NCBI Taxonomy" id="77020"/>
    <lineage>
        <taxon>Eukaryota</taxon>
        <taxon>Fungi</taxon>
        <taxon>Dikarya</taxon>
        <taxon>Basidiomycota</taxon>
        <taxon>Ustilaginomycotina</taxon>
        <taxon>Malasseziomycetes</taxon>
        <taxon>Malasseziales</taxon>
        <taxon>Malasseziaceae</taxon>
        <taxon>Malassezia</taxon>
    </lineage>
</organism>
<evidence type="ECO:0000256" key="4">
    <source>
        <dbReference type="ARBA" id="ARBA00023163"/>
    </source>
</evidence>
<dbReference type="OrthoDB" id="203279at2759"/>
<dbReference type="STRING" id="77020.A0A0M9VQY0"/>
<evidence type="ECO:0000256" key="2">
    <source>
        <dbReference type="ARBA" id="ARBA00005942"/>
    </source>
</evidence>
<name>A0A0M9VQY0_9BASI</name>
<evidence type="ECO:0000256" key="5">
    <source>
        <dbReference type="ARBA" id="ARBA00023242"/>
    </source>
</evidence>
<comment type="similarity">
    <text evidence="2">Belongs to the Mediator complex subunit 22 family.</text>
</comment>
<reference evidence="7 8" key="1">
    <citation type="submission" date="2015-07" db="EMBL/GenBank/DDBJ databases">
        <title>Draft Genome Sequence of Malassezia furfur CBS1878 and Malassezia pachydermatis CBS1879.</title>
        <authorList>
            <person name="Triana S."/>
            <person name="Ohm R."/>
            <person name="Gonzalez A."/>
            <person name="DeCock H."/>
            <person name="Restrepo S."/>
            <person name="Celis A."/>
        </authorList>
    </citation>
    <scope>NUCLEOTIDE SEQUENCE [LARGE SCALE GENOMIC DNA]</scope>
    <source>
        <strain evidence="7 8">CBS 1879</strain>
    </source>
</reference>
<comment type="subcellular location">
    <subcellularLocation>
        <location evidence="1">Nucleus</location>
    </subcellularLocation>
</comment>
<gene>
    <name evidence="7" type="ORF">Malapachy_3270</name>
</gene>
<dbReference type="GO" id="GO:0003712">
    <property type="term" value="F:transcription coregulator activity"/>
    <property type="evidence" value="ECO:0007669"/>
    <property type="project" value="InterPro"/>
</dbReference>
<dbReference type="Pfam" id="PF06179">
    <property type="entry name" value="Med22"/>
    <property type="match status" value="1"/>
</dbReference>
<evidence type="ECO:0000313" key="7">
    <source>
        <dbReference type="EMBL" id="KOS16013.1"/>
    </source>
</evidence>
<keyword evidence="8" id="KW-1185">Reference proteome</keyword>
<dbReference type="AlphaFoldDB" id="A0A0M9VQY0"/>
<evidence type="ECO:0000256" key="1">
    <source>
        <dbReference type="ARBA" id="ARBA00004123"/>
    </source>
</evidence>
<dbReference type="GeneID" id="28729620"/>
<dbReference type="PANTHER" id="PTHR40630">
    <property type="entry name" value="POSSIBLE DNA-BINDING PROTEIN"/>
    <property type="match status" value="1"/>
</dbReference>
<evidence type="ECO:0000256" key="3">
    <source>
        <dbReference type="ARBA" id="ARBA00023015"/>
    </source>
</evidence>
<evidence type="ECO:0008006" key="9">
    <source>
        <dbReference type="Google" id="ProtNLM"/>
    </source>
</evidence>
<dbReference type="InterPro" id="IPR009332">
    <property type="entry name" value="Med22"/>
</dbReference>
<protein>
    <recommendedName>
        <fullName evidence="9">Surfeit locus protein 5</fullName>
    </recommendedName>
</protein>
<evidence type="ECO:0000256" key="6">
    <source>
        <dbReference type="SAM" id="MobiDB-lite"/>
    </source>
</evidence>
<accession>A0A0M9VQY0</accession>
<keyword evidence="4" id="KW-0804">Transcription</keyword>
<dbReference type="PANTHER" id="PTHR40630:SF1">
    <property type="entry name" value="DNA-BINDING PROTEIN"/>
    <property type="match status" value="1"/>
</dbReference>
<feature type="compositionally biased region" description="Polar residues" evidence="6">
    <location>
        <begin position="144"/>
        <end position="156"/>
    </location>
</feature>